<name>A0A401Z8D9_9CHLR</name>
<dbReference type="AlphaFoldDB" id="A0A401Z8D9"/>
<reference evidence="2" key="1">
    <citation type="submission" date="2018-12" db="EMBL/GenBank/DDBJ databases">
        <title>Tengunoibacter tsumagoiensis gen. nov., sp. nov., Dictyobacter kobayashii sp. nov., D. alpinus sp. nov., and D. joshuensis sp. nov. and description of Dictyobacteraceae fam. nov. within the order Ktedonobacterales isolated from Tengu-no-mugimeshi.</title>
        <authorList>
            <person name="Wang C.M."/>
            <person name="Zheng Y."/>
            <person name="Sakai Y."/>
            <person name="Toyoda A."/>
            <person name="Minakuchi Y."/>
            <person name="Abe K."/>
            <person name="Yokota A."/>
            <person name="Yabe S."/>
        </authorList>
    </citation>
    <scope>NUCLEOTIDE SEQUENCE [LARGE SCALE GENOMIC DNA]</scope>
    <source>
        <strain evidence="2">S-27</strain>
    </source>
</reference>
<accession>A0A401Z8D9</accession>
<protein>
    <submittedName>
        <fullName evidence="1">Uncharacterized protein</fullName>
    </submittedName>
</protein>
<comment type="caution">
    <text evidence="1">The sequence shown here is derived from an EMBL/GenBank/DDBJ whole genome shotgun (WGS) entry which is preliminary data.</text>
</comment>
<sequence>MYGLRLKKGRQSEIRAWGEPMRPTHRRAPEIEIRGLVATLMLIGIARASSAYHHLAREPVFSV</sequence>
<organism evidence="1 2">
    <name type="scientific">Dictyobacter aurantiacus</name>
    <dbReference type="NCBI Taxonomy" id="1936993"/>
    <lineage>
        <taxon>Bacteria</taxon>
        <taxon>Bacillati</taxon>
        <taxon>Chloroflexota</taxon>
        <taxon>Ktedonobacteria</taxon>
        <taxon>Ktedonobacterales</taxon>
        <taxon>Dictyobacteraceae</taxon>
        <taxon>Dictyobacter</taxon>
    </lineage>
</organism>
<evidence type="ECO:0000313" key="2">
    <source>
        <dbReference type="Proteomes" id="UP000287224"/>
    </source>
</evidence>
<keyword evidence="2" id="KW-1185">Reference proteome</keyword>
<dbReference type="Proteomes" id="UP000287224">
    <property type="component" value="Unassembled WGS sequence"/>
</dbReference>
<evidence type="ECO:0000313" key="1">
    <source>
        <dbReference type="EMBL" id="GCE03103.1"/>
    </source>
</evidence>
<proteinExistence type="predicted"/>
<dbReference type="EMBL" id="BIFQ01000001">
    <property type="protein sequence ID" value="GCE03103.1"/>
    <property type="molecule type" value="Genomic_DNA"/>
</dbReference>
<gene>
    <name evidence="1" type="ORF">KDAU_04320</name>
</gene>